<feature type="compositionally biased region" description="Basic and acidic residues" evidence="4">
    <location>
        <begin position="199"/>
        <end position="208"/>
    </location>
</feature>
<evidence type="ECO:0000313" key="7">
    <source>
        <dbReference type="Proteomes" id="UP001210211"/>
    </source>
</evidence>
<dbReference type="InterPro" id="IPR044898">
    <property type="entry name" value="CDI_dom_sf"/>
</dbReference>
<dbReference type="GO" id="GO:0051726">
    <property type="term" value="P:regulation of cell cycle"/>
    <property type="evidence" value="ECO:0007669"/>
    <property type="project" value="InterPro"/>
</dbReference>
<feature type="region of interest" description="Disordered" evidence="4">
    <location>
        <begin position="187"/>
        <end position="208"/>
    </location>
</feature>
<feature type="domain" description="Cyclin-dependent kinase inhibitor" evidence="5">
    <location>
        <begin position="160"/>
        <end position="204"/>
    </location>
</feature>
<dbReference type="Gene3D" id="4.10.365.10">
    <property type="entry name" value="p27"/>
    <property type="match status" value="1"/>
</dbReference>
<accession>A0AAD5Z9T5</accession>
<sequence>MGRITSKRNNRGGSTGTGTGTGVLTRGQSLALYGVSTTSSYLDLRSRRLEKKLVVSKKKQRGDEKRNPSSGKKSVGSRNRREKRDRLSGMEGGGQENNEKLEGPFGDNETASEPERGARESTPCSLIRDSNKLLTPSSSNICSAKSATHQTCGPTSQRVVPSEREINDLFGKPEELQQKNFTEKYNFDPVTEQPLPGRFEWEKLDPPK</sequence>
<evidence type="ECO:0000313" key="6">
    <source>
        <dbReference type="EMBL" id="KAJ3689429.1"/>
    </source>
</evidence>
<evidence type="ECO:0000256" key="3">
    <source>
        <dbReference type="PIRNR" id="PIRNR017811"/>
    </source>
</evidence>
<dbReference type="Pfam" id="PF02234">
    <property type="entry name" value="CDI"/>
    <property type="match status" value="1"/>
</dbReference>
<dbReference type="PANTHER" id="PTHR46776">
    <property type="entry name" value="CYCLIN-DEPENDENT KINASE INHIBITOR 4-RELATED"/>
    <property type="match status" value="1"/>
</dbReference>
<dbReference type="InterPro" id="IPR003175">
    <property type="entry name" value="CDI_dom"/>
</dbReference>
<feature type="region of interest" description="Disordered" evidence="4">
    <location>
        <begin position="1"/>
        <end position="162"/>
    </location>
</feature>
<name>A0AAD5Z9T5_9POAL</name>
<feature type="compositionally biased region" description="Basic residues" evidence="4">
    <location>
        <begin position="1"/>
        <end position="10"/>
    </location>
</feature>
<dbReference type="Proteomes" id="UP001210211">
    <property type="component" value="Unassembled WGS sequence"/>
</dbReference>
<evidence type="ECO:0000256" key="4">
    <source>
        <dbReference type="SAM" id="MobiDB-lite"/>
    </source>
</evidence>
<proteinExistence type="inferred from homology"/>
<evidence type="ECO:0000256" key="2">
    <source>
        <dbReference type="ARBA" id="ARBA00023013"/>
    </source>
</evidence>
<gene>
    <name evidence="6" type="ORF">LUZ61_018593</name>
</gene>
<keyword evidence="2 3" id="KW-0649">Protein kinase inhibitor</keyword>
<organism evidence="6 7">
    <name type="scientific">Rhynchospora tenuis</name>
    <dbReference type="NCBI Taxonomy" id="198213"/>
    <lineage>
        <taxon>Eukaryota</taxon>
        <taxon>Viridiplantae</taxon>
        <taxon>Streptophyta</taxon>
        <taxon>Embryophyta</taxon>
        <taxon>Tracheophyta</taxon>
        <taxon>Spermatophyta</taxon>
        <taxon>Magnoliopsida</taxon>
        <taxon>Liliopsida</taxon>
        <taxon>Poales</taxon>
        <taxon>Cyperaceae</taxon>
        <taxon>Cyperoideae</taxon>
        <taxon>Rhynchosporeae</taxon>
        <taxon>Rhynchospora</taxon>
    </lineage>
</organism>
<dbReference type="GO" id="GO:0005634">
    <property type="term" value="C:nucleus"/>
    <property type="evidence" value="ECO:0007669"/>
    <property type="project" value="UniProtKB-UniRule"/>
</dbReference>
<dbReference type="InterPro" id="IPR044275">
    <property type="entry name" value="KRP"/>
</dbReference>
<dbReference type="AlphaFoldDB" id="A0AAD5Z9T5"/>
<dbReference type="GO" id="GO:0004861">
    <property type="term" value="F:cyclin-dependent protein serine/threonine kinase inhibitor activity"/>
    <property type="evidence" value="ECO:0007669"/>
    <property type="project" value="UniProtKB-UniRule"/>
</dbReference>
<dbReference type="PIRSF" id="PIRSF017811">
    <property type="entry name" value="CDK_inhib_pln"/>
    <property type="match status" value="1"/>
</dbReference>
<comment type="caution">
    <text evidence="6">The sequence shown here is derived from an EMBL/GenBank/DDBJ whole genome shotgun (WGS) entry which is preliminary data.</text>
</comment>
<feature type="compositionally biased region" description="Polar residues" evidence="4">
    <location>
        <begin position="132"/>
        <end position="159"/>
    </location>
</feature>
<feature type="compositionally biased region" description="Basic and acidic residues" evidence="4">
    <location>
        <begin position="44"/>
        <end position="53"/>
    </location>
</feature>
<evidence type="ECO:0000259" key="5">
    <source>
        <dbReference type="Pfam" id="PF02234"/>
    </source>
</evidence>
<reference evidence="6 7" key="1">
    <citation type="journal article" date="2022" name="Cell">
        <title>Repeat-based holocentromeres influence genome architecture and karyotype evolution.</title>
        <authorList>
            <person name="Hofstatter P.G."/>
            <person name="Thangavel G."/>
            <person name="Lux T."/>
            <person name="Neumann P."/>
            <person name="Vondrak T."/>
            <person name="Novak P."/>
            <person name="Zhang M."/>
            <person name="Costa L."/>
            <person name="Castellani M."/>
            <person name="Scott A."/>
            <person name="Toegelov H."/>
            <person name="Fuchs J."/>
            <person name="Mata-Sucre Y."/>
            <person name="Dias Y."/>
            <person name="Vanzela A.L.L."/>
            <person name="Huettel B."/>
            <person name="Almeida C.C.S."/>
            <person name="Simkova H."/>
            <person name="Souza G."/>
            <person name="Pedrosa-Harand A."/>
            <person name="Macas J."/>
            <person name="Mayer K.F.X."/>
            <person name="Houben A."/>
            <person name="Marques A."/>
        </authorList>
    </citation>
    <scope>NUCLEOTIDE SEQUENCE [LARGE SCALE GENOMIC DNA]</scope>
    <source>
        <strain evidence="6">RhyTen1mFocal</strain>
    </source>
</reference>
<evidence type="ECO:0000256" key="1">
    <source>
        <dbReference type="ARBA" id="ARBA00010274"/>
    </source>
</evidence>
<protein>
    <recommendedName>
        <fullName evidence="3">Cyclin-dependent kinase inhibitor</fullName>
    </recommendedName>
</protein>
<keyword evidence="7" id="KW-1185">Reference proteome</keyword>
<comment type="similarity">
    <text evidence="1 3">Belongs to the CDI family. ICK/KRP subfamily.</text>
</comment>
<dbReference type="EMBL" id="JAMRDG010000002">
    <property type="protein sequence ID" value="KAJ3689429.1"/>
    <property type="molecule type" value="Genomic_DNA"/>
</dbReference>